<gene>
    <name evidence="2" type="ORF">SKAU_G00384860</name>
</gene>
<dbReference type="Gene3D" id="3.30.70.1820">
    <property type="entry name" value="L1 transposable element, RRM domain"/>
    <property type="match status" value="1"/>
</dbReference>
<feature type="region of interest" description="Disordered" evidence="1">
    <location>
        <begin position="89"/>
        <end position="156"/>
    </location>
</feature>
<accession>A0A9Q1EEE7</accession>
<comment type="caution">
    <text evidence="2">The sequence shown here is derived from an EMBL/GenBank/DDBJ whole genome shotgun (WGS) entry which is preliminary data.</text>
</comment>
<reference evidence="2" key="1">
    <citation type="journal article" date="2023" name="Science">
        <title>Genome structures resolve the early diversification of teleost fishes.</title>
        <authorList>
            <person name="Parey E."/>
            <person name="Louis A."/>
            <person name="Montfort J."/>
            <person name="Bouchez O."/>
            <person name="Roques C."/>
            <person name="Iampietro C."/>
            <person name="Lluch J."/>
            <person name="Castinel A."/>
            <person name="Donnadieu C."/>
            <person name="Desvignes T."/>
            <person name="Floi Bucao C."/>
            <person name="Jouanno E."/>
            <person name="Wen M."/>
            <person name="Mejri S."/>
            <person name="Dirks R."/>
            <person name="Jansen H."/>
            <person name="Henkel C."/>
            <person name="Chen W.J."/>
            <person name="Zahm M."/>
            <person name="Cabau C."/>
            <person name="Klopp C."/>
            <person name="Thompson A.W."/>
            <person name="Robinson-Rechavi M."/>
            <person name="Braasch I."/>
            <person name="Lecointre G."/>
            <person name="Bobe J."/>
            <person name="Postlethwait J.H."/>
            <person name="Berthelot C."/>
            <person name="Roest Crollius H."/>
            <person name="Guiguen Y."/>
        </authorList>
    </citation>
    <scope>NUCLEOTIDE SEQUENCE</scope>
    <source>
        <strain evidence="2">WJC10195</strain>
    </source>
</reference>
<feature type="compositionally biased region" description="Basic and acidic residues" evidence="1">
    <location>
        <begin position="143"/>
        <end position="156"/>
    </location>
</feature>
<evidence type="ECO:0000313" key="3">
    <source>
        <dbReference type="Proteomes" id="UP001152622"/>
    </source>
</evidence>
<dbReference type="OrthoDB" id="8862550at2759"/>
<proteinExistence type="predicted"/>
<organism evidence="2 3">
    <name type="scientific">Synaphobranchus kaupii</name>
    <name type="common">Kaup's arrowtooth eel</name>
    <dbReference type="NCBI Taxonomy" id="118154"/>
    <lineage>
        <taxon>Eukaryota</taxon>
        <taxon>Metazoa</taxon>
        <taxon>Chordata</taxon>
        <taxon>Craniata</taxon>
        <taxon>Vertebrata</taxon>
        <taxon>Euteleostomi</taxon>
        <taxon>Actinopterygii</taxon>
        <taxon>Neopterygii</taxon>
        <taxon>Teleostei</taxon>
        <taxon>Anguilliformes</taxon>
        <taxon>Synaphobranchidae</taxon>
        <taxon>Synaphobranchus</taxon>
    </lineage>
</organism>
<sequence>MLTFIDEFLKTELELDRNTDLQIQRAHHSLGPKPQDEKVSILVNFQRYDTKDKILKTAWAKKITYEGRVIPIAHDLPTEVNNKLKEYKGKRKLSKRNNATEAAEDMRKRGYSLDPTQPAETDWEKRLTQGARWSGGDGGRSSAHSERIRDRLRSYQ</sequence>
<protein>
    <submittedName>
        <fullName evidence="2">Uncharacterized protein</fullName>
    </submittedName>
</protein>
<dbReference type="EMBL" id="JAINUF010000019">
    <property type="protein sequence ID" value="KAJ8337266.1"/>
    <property type="molecule type" value="Genomic_DNA"/>
</dbReference>
<keyword evidence="3" id="KW-1185">Reference proteome</keyword>
<dbReference type="AlphaFoldDB" id="A0A9Q1EEE7"/>
<evidence type="ECO:0000313" key="2">
    <source>
        <dbReference type="EMBL" id="KAJ8337266.1"/>
    </source>
</evidence>
<dbReference type="Proteomes" id="UP001152622">
    <property type="component" value="Chromosome 19"/>
</dbReference>
<name>A0A9Q1EEE7_SYNKA</name>
<evidence type="ECO:0000256" key="1">
    <source>
        <dbReference type="SAM" id="MobiDB-lite"/>
    </source>
</evidence>